<evidence type="ECO:0000259" key="4">
    <source>
        <dbReference type="Pfam" id="PF01593"/>
    </source>
</evidence>
<protein>
    <submittedName>
        <fullName evidence="5">Monoamine oxidase</fullName>
        <ecNumber evidence="5">1.4.3.4</ecNumber>
    </submittedName>
</protein>
<dbReference type="InterPro" id="IPR036188">
    <property type="entry name" value="FAD/NAD-bd_sf"/>
</dbReference>
<keyword evidence="3 5" id="KW-0560">Oxidoreductase</keyword>
<dbReference type="PRINTS" id="PR00757">
    <property type="entry name" value="AMINEOXDASEF"/>
</dbReference>
<evidence type="ECO:0000256" key="2">
    <source>
        <dbReference type="ARBA" id="ARBA00005995"/>
    </source>
</evidence>
<dbReference type="PANTHER" id="PTHR43563">
    <property type="entry name" value="AMINE OXIDASE"/>
    <property type="match status" value="1"/>
</dbReference>
<feature type="domain" description="Amine oxidase" evidence="4">
    <location>
        <begin position="28"/>
        <end position="461"/>
    </location>
</feature>
<evidence type="ECO:0000256" key="3">
    <source>
        <dbReference type="ARBA" id="ARBA00023002"/>
    </source>
</evidence>
<dbReference type="Gene3D" id="3.50.50.60">
    <property type="entry name" value="FAD/NAD(P)-binding domain"/>
    <property type="match status" value="1"/>
</dbReference>
<dbReference type="Pfam" id="PF01593">
    <property type="entry name" value="Amino_oxidase"/>
    <property type="match status" value="1"/>
</dbReference>
<dbReference type="EMBL" id="JARXVE010000003">
    <property type="protein sequence ID" value="MDH6196026.1"/>
    <property type="molecule type" value="Genomic_DNA"/>
</dbReference>
<dbReference type="InterPro" id="IPR002937">
    <property type="entry name" value="Amino_oxidase"/>
</dbReference>
<keyword evidence="6" id="KW-1185">Reference proteome</keyword>
<dbReference type="GO" id="GO:0097621">
    <property type="term" value="F:monoamine oxidase activity"/>
    <property type="evidence" value="ECO:0007669"/>
    <property type="project" value="UniProtKB-EC"/>
</dbReference>
<comment type="similarity">
    <text evidence="2">Belongs to the flavin monoamine oxidase family.</text>
</comment>
<gene>
    <name evidence="5" type="ORF">M2272_002666</name>
</gene>
<evidence type="ECO:0000313" key="5">
    <source>
        <dbReference type="EMBL" id="MDH6196026.1"/>
    </source>
</evidence>
<comment type="caution">
    <text evidence="5">The sequence shown here is derived from an EMBL/GenBank/DDBJ whole genome shotgun (WGS) entry which is preliminary data.</text>
</comment>
<reference evidence="5 6" key="1">
    <citation type="submission" date="2023-04" db="EMBL/GenBank/DDBJ databases">
        <title>Forest soil microbial communities from Buena Vista Peninsula, Colon Province, Panama.</title>
        <authorList>
            <person name="Bouskill N."/>
        </authorList>
    </citation>
    <scope>NUCLEOTIDE SEQUENCE [LARGE SCALE GENOMIC DNA]</scope>
    <source>
        <strain evidence="5 6">AC80</strain>
    </source>
</reference>
<evidence type="ECO:0000256" key="1">
    <source>
        <dbReference type="ARBA" id="ARBA00001974"/>
    </source>
</evidence>
<comment type="cofactor">
    <cofactor evidence="1">
        <name>FAD</name>
        <dbReference type="ChEBI" id="CHEBI:57692"/>
    </cofactor>
</comment>
<name>A0ABT6KZB4_9MYCO</name>
<dbReference type="InterPro" id="IPR001613">
    <property type="entry name" value="Flavin_amine_oxidase"/>
</dbReference>
<dbReference type="InterPro" id="IPR050703">
    <property type="entry name" value="Flavin_MAO"/>
</dbReference>
<organism evidence="5 6">
    <name type="scientific">Mycolicibacterium frederiksbergense</name>
    <dbReference type="NCBI Taxonomy" id="117567"/>
    <lineage>
        <taxon>Bacteria</taxon>
        <taxon>Bacillati</taxon>
        <taxon>Actinomycetota</taxon>
        <taxon>Actinomycetes</taxon>
        <taxon>Mycobacteriales</taxon>
        <taxon>Mycobacteriaceae</taxon>
        <taxon>Mycolicibacterium</taxon>
    </lineage>
</organism>
<dbReference type="PANTHER" id="PTHR43563:SF1">
    <property type="entry name" value="AMINE OXIDASE [FLAVIN-CONTAINING] B"/>
    <property type="match status" value="1"/>
</dbReference>
<dbReference type="SUPFAM" id="SSF51905">
    <property type="entry name" value="FAD/NAD(P)-binding domain"/>
    <property type="match status" value="1"/>
</dbReference>
<dbReference type="EC" id="1.4.3.4" evidence="5"/>
<accession>A0ABT6KZB4</accession>
<proteinExistence type="inferred from homology"/>
<sequence length="472" mass="50510">MVTHDTIGATMRPVPTSATVVVVGAGYAGLSAALALQERGVEVVVLEGSDRVGGRVLSEDLGDGLVVDHGGQWVGPTQPNLLAAAERFGCETFATYDAGRHLELWSDGVCRRFRGSGPLDGAGVAAYDAAAELIDTMAAGINLDDPAATEHLEEWDSQTVQSFFDTAVTDQDARTRLALSVQGVWTVEPRDISLFHFLFYVASAGGYEQLMETEGCAQERRFVRGAQSVALAMADHLGDLVHLNTRVTGIHQSDTGVQVETERGTVSASRVIVAASPGAAVRINFTPALPVARHRWMERSPMGDVAKVHAVYDTPFWREQGLSGQATVYGEPAVGVVFDNSPPDASVGVLVSFVYADRLHRWATLPEEQRRAEVLSTLETLFGARAAAPTRYTEKLWPQDQWAYGGYAANPAPGVWFEHGATGWRSPCGRIHWAGTETAAVWNGYIDGAITSGQRAATEIITEIAALPGHAG</sequence>
<dbReference type="SUPFAM" id="SSF54373">
    <property type="entry name" value="FAD-linked reductases, C-terminal domain"/>
    <property type="match status" value="1"/>
</dbReference>
<dbReference type="Proteomes" id="UP001160130">
    <property type="component" value="Unassembled WGS sequence"/>
</dbReference>
<evidence type="ECO:0000313" key="6">
    <source>
        <dbReference type="Proteomes" id="UP001160130"/>
    </source>
</evidence>